<feature type="signal peptide" evidence="1">
    <location>
        <begin position="1"/>
        <end position="21"/>
    </location>
</feature>
<gene>
    <name evidence="2" type="ORF">GCM10007852_17890</name>
</gene>
<dbReference type="RefSeq" id="WP_284217159.1">
    <property type="nucleotide sequence ID" value="NZ_BSOT01000005.1"/>
</dbReference>
<organism evidence="2 3">
    <name type="scientific">Agaribacter marinus</name>
    <dbReference type="NCBI Taxonomy" id="1431249"/>
    <lineage>
        <taxon>Bacteria</taxon>
        <taxon>Pseudomonadati</taxon>
        <taxon>Pseudomonadota</taxon>
        <taxon>Gammaproteobacteria</taxon>
        <taxon>Alteromonadales</taxon>
        <taxon>Alteromonadaceae</taxon>
        <taxon>Agaribacter</taxon>
    </lineage>
</organism>
<keyword evidence="1" id="KW-0732">Signal</keyword>
<evidence type="ECO:0000313" key="2">
    <source>
        <dbReference type="EMBL" id="GLR70881.1"/>
    </source>
</evidence>
<comment type="caution">
    <text evidence="2">The sequence shown here is derived from an EMBL/GenBank/DDBJ whole genome shotgun (WGS) entry which is preliminary data.</text>
</comment>
<dbReference type="EMBL" id="BSOT01000005">
    <property type="protein sequence ID" value="GLR70881.1"/>
    <property type="molecule type" value="Genomic_DNA"/>
</dbReference>
<accession>A0AA37SWA6</accession>
<evidence type="ECO:0000256" key="1">
    <source>
        <dbReference type="SAM" id="SignalP"/>
    </source>
</evidence>
<reference evidence="2" key="2">
    <citation type="submission" date="2023-01" db="EMBL/GenBank/DDBJ databases">
        <title>Draft genome sequence of Agaribacter marinus strain NBRC 110023.</title>
        <authorList>
            <person name="Sun Q."/>
            <person name="Mori K."/>
        </authorList>
    </citation>
    <scope>NUCLEOTIDE SEQUENCE</scope>
    <source>
        <strain evidence="2">NBRC 110023</strain>
    </source>
</reference>
<dbReference type="PROSITE" id="PS51257">
    <property type="entry name" value="PROKAR_LIPOPROTEIN"/>
    <property type="match status" value="1"/>
</dbReference>
<dbReference type="AlphaFoldDB" id="A0AA37SWA6"/>
<feature type="chain" id="PRO_5041467568" description="Lipoprotein" evidence="1">
    <location>
        <begin position="22"/>
        <end position="180"/>
    </location>
</feature>
<proteinExistence type="predicted"/>
<keyword evidence="3" id="KW-1185">Reference proteome</keyword>
<dbReference type="Proteomes" id="UP001156601">
    <property type="component" value="Unassembled WGS sequence"/>
</dbReference>
<evidence type="ECO:0008006" key="4">
    <source>
        <dbReference type="Google" id="ProtNLM"/>
    </source>
</evidence>
<sequence length="180" mass="20197">MNILKKSAFILFSLSSACSQAEQPENINNSSGDVRALDSQLPELGSFECIGEFRPQVSMLGRGDDYPNFIAKDITDELLKQDYASRLISATCTNEAQFGIKTATITKNGENQQVLDYLEATFPLDLVVFNGEENWRLDADIKYEVSGLVTKEQPELVKHFIVNQSYDMDGKVLKKIFVKE</sequence>
<evidence type="ECO:0000313" key="3">
    <source>
        <dbReference type="Proteomes" id="UP001156601"/>
    </source>
</evidence>
<reference evidence="2" key="1">
    <citation type="journal article" date="2014" name="Int. J. Syst. Evol. Microbiol.">
        <title>Complete genome sequence of Corynebacterium casei LMG S-19264T (=DSM 44701T), isolated from a smear-ripened cheese.</title>
        <authorList>
            <consortium name="US DOE Joint Genome Institute (JGI-PGF)"/>
            <person name="Walter F."/>
            <person name="Albersmeier A."/>
            <person name="Kalinowski J."/>
            <person name="Ruckert C."/>
        </authorList>
    </citation>
    <scope>NUCLEOTIDE SEQUENCE</scope>
    <source>
        <strain evidence="2">NBRC 110023</strain>
    </source>
</reference>
<protein>
    <recommendedName>
        <fullName evidence="4">Lipoprotein</fullName>
    </recommendedName>
</protein>
<name>A0AA37SWA6_9ALTE</name>